<feature type="repeat" description="ANK" evidence="1">
    <location>
        <begin position="463"/>
        <end position="491"/>
    </location>
</feature>
<dbReference type="PANTHER" id="PTHR24118">
    <property type="entry name" value="POTE ANKYRIN DOMAIN"/>
    <property type="match status" value="1"/>
</dbReference>
<dbReference type="PROSITE" id="PS50088">
    <property type="entry name" value="ANK_REPEAT"/>
    <property type="match status" value="6"/>
</dbReference>
<dbReference type="SMART" id="SM00248">
    <property type="entry name" value="ANK"/>
    <property type="match status" value="11"/>
</dbReference>
<dbReference type="Pfam" id="PF12796">
    <property type="entry name" value="Ank_2"/>
    <property type="match status" value="2"/>
</dbReference>
<sequence length="705" mass="81170">MVERLKWLRQRVFWKSIRDREDFLDELCSIITLDLDFSHLDLEKILPKEEIDWLLREAVTGWDGYYTEFIHFVARTGYKDKPKIYEDGKPSSRCTTAIHYAAKRYSAIYDNYIIVRDLFRIYDRFDVNYIDKCGVTHFHVACTWGLFDVIEKFLEHGQDPNVLEPNKRNSPLHLALDHVASSEVIELLLRKGADLRLVNAEGLTPLHIFCKRYDDVDLAKLLLDLSNEKHQLSQVDVQDNLGNAPLNLALEHRHRNVAELLLRNGADPNLANAKGFTPLHKICRYWRDGCEAAEMLFQISAEKNEFVSLNALTKSGQTPLHIALSQRTLDKDLVLLLLMNGADYNLANAKGLTPLHIICQRKEYADFAELFFKIMDDMWQTVRVDARDKLGQTPLHLAVLHDNKSATEVLLRRGANPNLTNAEGLTPLHIICQSENREDLAKLFFKICKEVNQLVQVDAKDTKGRTPLQMAVANFMPDMVDLLLDNGADLSGLVLADVCEFGPKFVKQLERWSSFAVSFASGALAMVERLERRGYQLGRRDALMIMKLFAKYQLFEKSLDFKKSWYDDENGSKRFVNDNGLPCYAPELIEASFFLQCPQKRTKTSARFLSRLYGRTSRVASRDIRSSRTIYTAQILRFKLEISYNMISRVKDCIYHTIIHTRYSVRSCSSEVFNAAKKIIKRDDICATRSQKRRGVYKSEGTREL</sequence>
<dbReference type="InterPro" id="IPR036770">
    <property type="entry name" value="Ankyrin_rpt-contain_sf"/>
</dbReference>
<dbReference type="Pfam" id="PF00023">
    <property type="entry name" value="Ank"/>
    <property type="match status" value="1"/>
</dbReference>
<name>A0A6H5IDD2_9HYME</name>
<keyword evidence="3" id="KW-1185">Reference proteome</keyword>
<dbReference type="EMBL" id="CADCXV010000720">
    <property type="protein sequence ID" value="CAB0033719.1"/>
    <property type="molecule type" value="Genomic_DNA"/>
</dbReference>
<feature type="repeat" description="ANK" evidence="1">
    <location>
        <begin position="133"/>
        <end position="165"/>
    </location>
</feature>
<accession>A0A6H5IDD2</accession>
<proteinExistence type="predicted"/>
<dbReference type="PANTHER" id="PTHR24118:SF99">
    <property type="entry name" value="POTE ANKYRIN DOMAIN FAMILY MEMBER 3C-RELATED"/>
    <property type="match status" value="1"/>
</dbReference>
<evidence type="ECO:0000313" key="3">
    <source>
        <dbReference type="Proteomes" id="UP000479190"/>
    </source>
</evidence>
<feature type="repeat" description="ANK" evidence="1">
    <location>
        <begin position="167"/>
        <end position="200"/>
    </location>
</feature>
<organism evidence="2 3">
    <name type="scientific">Trichogramma brassicae</name>
    <dbReference type="NCBI Taxonomy" id="86971"/>
    <lineage>
        <taxon>Eukaryota</taxon>
        <taxon>Metazoa</taxon>
        <taxon>Ecdysozoa</taxon>
        <taxon>Arthropoda</taxon>
        <taxon>Hexapoda</taxon>
        <taxon>Insecta</taxon>
        <taxon>Pterygota</taxon>
        <taxon>Neoptera</taxon>
        <taxon>Endopterygota</taxon>
        <taxon>Hymenoptera</taxon>
        <taxon>Apocrita</taxon>
        <taxon>Proctotrupomorpha</taxon>
        <taxon>Chalcidoidea</taxon>
        <taxon>Trichogrammatidae</taxon>
        <taxon>Trichogramma</taxon>
    </lineage>
</organism>
<feature type="repeat" description="ANK" evidence="1">
    <location>
        <begin position="390"/>
        <end position="422"/>
    </location>
</feature>
<dbReference type="OrthoDB" id="194358at2759"/>
<feature type="repeat" description="ANK" evidence="1">
    <location>
        <begin position="241"/>
        <end position="273"/>
    </location>
</feature>
<dbReference type="SUPFAM" id="SSF48403">
    <property type="entry name" value="Ankyrin repeat"/>
    <property type="match status" value="1"/>
</dbReference>
<keyword evidence="1" id="KW-0040">ANK repeat</keyword>
<protein>
    <submittedName>
        <fullName evidence="2">Uncharacterized protein</fullName>
    </submittedName>
</protein>
<gene>
    <name evidence="2" type="ORF">TBRA_LOCUS5617</name>
</gene>
<dbReference type="AlphaFoldDB" id="A0A6H5IDD2"/>
<reference evidence="2 3" key="1">
    <citation type="submission" date="2020-02" db="EMBL/GenBank/DDBJ databases">
        <authorList>
            <person name="Ferguson B K."/>
        </authorList>
    </citation>
    <scope>NUCLEOTIDE SEQUENCE [LARGE SCALE GENOMIC DNA]</scope>
</reference>
<dbReference type="InterPro" id="IPR002110">
    <property type="entry name" value="Ankyrin_rpt"/>
</dbReference>
<evidence type="ECO:0000313" key="2">
    <source>
        <dbReference type="EMBL" id="CAB0033719.1"/>
    </source>
</evidence>
<evidence type="ECO:0000256" key="1">
    <source>
        <dbReference type="PROSITE-ProRule" id="PRU00023"/>
    </source>
</evidence>
<dbReference type="Proteomes" id="UP000479190">
    <property type="component" value="Unassembled WGS sequence"/>
</dbReference>
<dbReference type="Gene3D" id="1.25.40.20">
    <property type="entry name" value="Ankyrin repeat-containing domain"/>
    <property type="match status" value="3"/>
</dbReference>
<dbReference type="PROSITE" id="PS50297">
    <property type="entry name" value="ANK_REP_REGION"/>
    <property type="match status" value="5"/>
</dbReference>
<feature type="repeat" description="ANK" evidence="1">
    <location>
        <begin position="315"/>
        <end position="349"/>
    </location>
</feature>